<dbReference type="Proteomes" id="UP001634394">
    <property type="component" value="Unassembled WGS sequence"/>
</dbReference>
<evidence type="ECO:0000256" key="2">
    <source>
        <dbReference type="ARBA" id="ARBA00022771"/>
    </source>
</evidence>
<name>A0ABD3U104_SINWO</name>
<evidence type="ECO:0000256" key="3">
    <source>
        <dbReference type="ARBA" id="ARBA00022833"/>
    </source>
</evidence>
<reference evidence="5 6" key="1">
    <citation type="submission" date="2024-11" db="EMBL/GenBank/DDBJ databases">
        <title>Chromosome-level genome assembly of the freshwater bivalve Anodonta woodiana.</title>
        <authorList>
            <person name="Chen X."/>
        </authorList>
    </citation>
    <scope>NUCLEOTIDE SEQUENCE [LARGE SCALE GENOMIC DNA]</scope>
    <source>
        <strain evidence="5">MN2024</strain>
        <tissue evidence="5">Gills</tissue>
    </source>
</reference>
<dbReference type="Pfam" id="PF04500">
    <property type="entry name" value="FLYWCH"/>
    <property type="match status" value="1"/>
</dbReference>
<keyword evidence="1" id="KW-0479">Metal-binding</keyword>
<dbReference type="GO" id="GO:0008270">
    <property type="term" value="F:zinc ion binding"/>
    <property type="evidence" value="ECO:0007669"/>
    <property type="project" value="UniProtKB-KW"/>
</dbReference>
<keyword evidence="3" id="KW-0862">Zinc</keyword>
<evidence type="ECO:0000313" key="5">
    <source>
        <dbReference type="EMBL" id="KAL3841908.1"/>
    </source>
</evidence>
<evidence type="ECO:0000259" key="4">
    <source>
        <dbReference type="Pfam" id="PF04500"/>
    </source>
</evidence>
<dbReference type="EMBL" id="JBJQND010000017">
    <property type="protein sequence ID" value="KAL3841908.1"/>
    <property type="molecule type" value="Genomic_DNA"/>
</dbReference>
<keyword evidence="6" id="KW-1185">Reference proteome</keyword>
<comment type="caution">
    <text evidence="5">The sequence shown here is derived from an EMBL/GenBank/DDBJ whole genome shotgun (WGS) entry which is preliminary data.</text>
</comment>
<feature type="domain" description="FLYWCH-type" evidence="4">
    <location>
        <begin position="7"/>
        <end position="68"/>
    </location>
</feature>
<dbReference type="AlphaFoldDB" id="A0ABD3U104"/>
<evidence type="ECO:0000313" key="6">
    <source>
        <dbReference type="Proteomes" id="UP001634394"/>
    </source>
</evidence>
<accession>A0ABD3U104</accession>
<keyword evidence="2" id="KW-0863">Zinc-finger</keyword>
<sequence>MENLREYSTSKRGNRTLLYRGHDFCLHSELKNGSRVWRCTKNRTCKCKATVVARNLVIVGNKIPQHSHKGSISFGLVRRAVG</sequence>
<dbReference type="InterPro" id="IPR007588">
    <property type="entry name" value="Znf_FLYWCH"/>
</dbReference>
<organism evidence="5 6">
    <name type="scientific">Sinanodonta woodiana</name>
    <name type="common">Chinese pond mussel</name>
    <name type="synonym">Anodonta woodiana</name>
    <dbReference type="NCBI Taxonomy" id="1069815"/>
    <lineage>
        <taxon>Eukaryota</taxon>
        <taxon>Metazoa</taxon>
        <taxon>Spiralia</taxon>
        <taxon>Lophotrochozoa</taxon>
        <taxon>Mollusca</taxon>
        <taxon>Bivalvia</taxon>
        <taxon>Autobranchia</taxon>
        <taxon>Heteroconchia</taxon>
        <taxon>Palaeoheterodonta</taxon>
        <taxon>Unionida</taxon>
        <taxon>Unionoidea</taxon>
        <taxon>Unionidae</taxon>
        <taxon>Unioninae</taxon>
        <taxon>Sinanodonta</taxon>
    </lineage>
</organism>
<proteinExistence type="predicted"/>
<evidence type="ECO:0000256" key="1">
    <source>
        <dbReference type="ARBA" id="ARBA00022723"/>
    </source>
</evidence>
<dbReference type="Gene3D" id="2.20.25.240">
    <property type="match status" value="1"/>
</dbReference>
<protein>
    <recommendedName>
        <fullName evidence="4">FLYWCH-type domain-containing protein</fullName>
    </recommendedName>
</protein>
<gene>
    <name evidence="5" type="ORF">ACJMK2_019997</name>
</gene>